<comment type="caution">
    <text evidence="3">The sequence shown here is derived from an EMBL/GenBank/DDBJ whole genome shotgun (WGS) entry which is preliminary data.</text>
</comment>
<dbReference type="OrthoDB" id="2213423at2"/>
<evidence type="ECO:0000313" key="3">
    <source>
        <dbReference type="EMBL" id="RNA63551.1"/>
    </source>
</evidence>
<proteinExistence type="inferred from homology"/>
<dbReference type="RefSeq" id="WP_122637498.1">
    <property type="nucleotide sequence ID" value="NZ_QWIU01000002.1"/>
</dbReference>
<sequence length="241" mass="27647">MMNNINRTMSKPQIFLLHYAGGDRYAFRPLIKKLSPYFEVENPELPGRGDRMVEDFVINTQQAKADLSTQIRQNRKRNVPYIIYGHSMGAILGIEICKIMEDLNDPPLHFIATGYPGPGVKDSPPLGDLPTSEFFDKVNEKGGISDEVMKSQELLDFFEPILRADFKLIENKDNTIFKDKVTTPIYAMMGEDEGYSSQIDNWENYTEGDCQYEILKGGHFFINQHFDYLAETIKNLMNKGR</sequence>
<dbReference type="PANTHER" id="PTHR11487:SF0">
    <property type="entry name" value="S-ACYL FATTY ACID SYNTHASE THIOESTERASE, MEDIUM CHAIN"/>
    <property type="match status" value="1"/>
</dbReference>
<gene>
    <name evidence="3" type="ORF">D1631_17340</name>
</gene>
<reference evidence="3 4" key="1">
    <citation type="submission" date="2018-08" db="EMBL/GenBank/DDBJ databases">
        <title>Chryseobacterium nematophagum: a novel matrix digesting pathogen of nematodes.</title>
        <authorList>
            <person name="Page A."/>
            <person name="Roberts M."/>
            <person name="Felix M.-A."/>
            <person name="Weir W."/>
        </authorList>
    </citation>
    <scope>NUCLEOTIDE SEQUENCE [LARGE SCALE GENOMIC DNA]</scope>
    <source>
        <strain evidence="3 4">JUb129</strain>
    </source>
</reference>
<dbReference type="Pfam" id="PF00975">
    <property type="entry name" value="Thioesterase"/>
    <property type="match status" value="1"/>
</dbReference>
<name>A0A3M7TJ25_9FLAO</name>
<dbReference type="InterPro" id="IPR012223">
    <property type="entry name" value="TEII"/>
</dbReference>
<dbReference type="AlphaFoldDB" id="A0A3M7TJ25"/>
<dbReference type="SUPFAM" id="SSF53474">
    <property type="entry name" value="alpha/beta-Hydrolases"/>
    <property type="match status" value="1"/>
</dbReference>
<protein>
    <submittedName>
        <fullName evidence="3">Thioesterase</fullName>
    </submittedName>
</protein>
<accession>A0A3M7TJ25</accession>
<dbReference type="Proteomes" id="UP000278775">
    <property type="component" value="Unassembled WGS sequence"/>
</dbReference>
<dbReference type="EMBL" id="QWIU01000002">
    <property type="protein sequence ID" value="RNA63551.1"/>
    <property type="molecule type" value="Genomic_DNA"/>
</dbReference>
<feature type="domain" description="Thioesterase" evidence="2">
    <location>
        <begin position="13"/>
        <end position="235"/>
    </location>
</feature>
<dbReference type="GO" id="GO:0008610">
    <property type="term" value="P:lipid biosynthetic process"/>
    <property type="evidence" value="ECO:0007669"/>
    <property type="project" value="TreeGrafter"/>
</dbReference>
<dbReference type="InterPro" id="IPR001031">
    <property type="entry name" value="Thioesterase"/>
</dbReference>
<evidence type="ECO:0000256" key="1">
    <source>
        <dbReference type="ARBA" id="ARBA00007169"/>
    </source>
</evidence>
<dbReference type="Gene3D" id="3.40.50.1820">
    <property type="entry name" value="alpha/beta hydrolase"/>
    <property type="match status" value="1"/>
</dbReference>
<evidence type="ECO:0000259" key="2">
    <source>
        <dbReference type="Pfam" id="PF00975"/>
    </source>
</evidence>
<dbReference type="PANTHER" id="PTHR11487">
    <property type="entry name" value="THIOESTERASE"/>
    <property type="match status" value="1"/>
</dbReference>
<organism evidence="3 4">
    <name type="scientific">Chryseobacterium nematophagum</name>
    <dbReference type="NCBI Taxonomy" id="2305228"/>
    <lineage>
        <taxon>Bacteria</taxon>
        <taxon>Pseudomonadati</taxon>
        <taxon>Bacteroidota</taxon>
        <taxon>Flavobacteriia</taxon>
        <taxon>Flavobacteriales</taxon>
        <taxon>Weeksellaceae</taxon>
        <taxon>Chryseobacterium group</taxon>
        <taxon>Chryseobacterium</taxon>
    </lineage>
</organism>
<dbReference type="InterPro" id="IPR029058">
    <property type="entry name" value="AB_hydrolase_fold"/>
</dbReference>
<evidence type="ECO:0000313" key="4">
    <source>
        <dbReference type="Proteomes" id="UP000278775"/>
    </source>
</evidence>
<comment type="similarity">
    <text evidence="1">Belongs to the thioesterase family.</text>
</comment>